<evidence type="ECO:0000313" key="5">
    <source>
        <dbReference type="Proteomes" id="UP001153712"/>
    </source>
</evidence>
<dbReference type="OrthoDB" id="67059at2759"/>
<name>A0A9N9XJ89_PHYSR</name>
<organism evidence="4 5">
    <name type="scientific">Phyllotreta striolata</name>
    <name type="common">Striped flea beetle</name>
    <name type="synonym">Crioceris striolata</name>
    <dbReference type="NCBI Taxonomy" id="444603"/>
    <lineage>
        <taxon>Eukaryota</taxon>
        <taxon>Metazoa</taxon>
        <taxon>Ecdysozoa</taxon>
        <taxon>Arthropoda</taxon>
        <taxon>Hexapoda</taxon>
        <taxon>Insecta</taxon>
        <taxon>Pterygota</taxon>
        <taxon>Neoptera</taxon>
        <taxon>Endopterygota</taxon>
        <taxon>Coleoptera</taxon>
        <taxon>Polyphaga</taxon>
        <taxon>Cucujiformia</taxon>
        <taxon>Chrysomeloidea</taxon>
        <taxon>Chrysomelidae</taxon>
        <taxon>Galerucinae</taxon>
        <taxon>Alticini</taxon>
        <taxon>Phyllotreta</taxon>
    </lineage>
</organism>
<dbReference type="GO" id="GO:0005737">
    <property type="term" value="C:cytoplasm"/>
    <property type="evidence" value="ECO:0007669"/>
    <property type="project" value="TreeGrafter"/>
</dbReference>
<dbReference type="GO" id="GO:0090222">
    <property type="term" value="P:centrosome-templated microtubule nucleation"/>
    <property type="evidence" value="ECO:0007669"/>
    <property type="project" value="InterPro"/>
</dbReference>
<dbReference type="InterPro" id="IPR013783">
    <property type="entry name" value="Ig-like_fold"/>
</dbReference>
<dbReference type="Pfam" id="PF22067">
    <property type="entry name" value="Cep192_D3"/>
    <property type="match status" value="1"/>
</dbReference>
<feature type="compositionally biased region" description="Low complexity" evidence="1">
    <location>
        <begin position="260"/>
        <end position="272"/>
    </location>
</feature>
<dbReference type="Gene3D" id="2.60.40.10">
    <property type="entry name" value="Immunoglobulins"/>
    <property type="match status" value="1"/>
</dbReference>
<evidence type="ECO:0000313" key="4">
    <source>
        <dbReference type="EMBL" id="CAG9856039.1"/>
    </source>
</evidence>
<dbReference type="InterPro" id="IPR039103">
    <property type="entry name" value="Spd-2/CEP192"/>
</dbReference>
<evidence type="ECO:0008006" key="6">
    <source>
        <dbReference type="Google" id="ProtNLM"/>
    </source>
</evidence>
<dbReference type="EMBL" id="OU900104">
    <property type="protein sequence ID" value="CAG9856039.1"/>
    <property type="molecule type" value="Genomic_DNA"/>
</dbReference>
<dbReference type="InterPro" id="IPR054089">
    <property type="entry name" value="Cep192-like_D3"/>
</dbReference>
<accession>A0A9N9XJ89</accession>
<dbReference type="Pfam" id="PF22073">
    <property type="entry name" value="Cep192_D4"/>
    <property type="match status" value="1"/>
</dbReference>
<feature type="domain" description="Cep192-like" evidence="2">
    <location>
        <begin position="468"/>
        <end position="523"/>
    </location>
</feature>
<reference evidence="4" key="1">
    <citation type="submission" date="2022-01" db="EMBL/GenBank/DDBJ databases">
        <authorList>
            <person name="King R."/>
        </authorList>
    </citation>
    <scope>NUCLEOTIDE SEQUENCE</scope>
</reference>
<feature type="compositionally biased region" description="Low complexity" evidence="1">
    <location>
        <begin position="305"/>
        <end position="315"/>
    </location>
</feature>
<evidence type="ECO:0000259" key="3">
    <source>
        <dbReference type="Pfam" id="PF22073"/>
    </source>
</evidence>
<dbReference type="InterPro" id="IPR054090">
    <property type="entry name" value="Cep192_Spd-2-like_dom"/>
</dbReference>
<feature type="region of interest" description="Disordered" evidence="1">
    <location>
        <begin position="46"/>
        <end position="73"/>
    </location>
</feature>
<dbReference type="PANTHER" id="PTHR16029">
    <property type="entry name" value="CENTROSOMAL PROTEIN OF 192 KDA"/>
    <property type="match status" value="1"/>
</dbReference>
<feature type="compositionally biased region" description="Polar residues" evidence="1">
    <location>
        <begin position="282"/>
        <end position="291"/>
    </location>
</feature>
<sequence length="760" mass="85013">MNVDNFEPKIYSTMKRNDNNSNQHTSTQDDCLLKYLKPNLSHMDSQISLPNESTISESDLLSPNYSSTPRSSNSLLHSSFAQISRKLGDMSVNIDDVVSDVHKALRSNSSNIRSFSLDEGFIPGEEAASALLADELSWLEKYELPCNKDYNEKDFTQTSVAEELSIGGYFRNNCNNLNSFFKTSDASADVTRESLKELPVIESDNSKKSLTATTIAKLVASDDSVQTILDKLHKMVETSNKNQPTSNDRSENKENIDAISSSSGDSSSTLQSKRSVELRLPSDTSLSASDVPTRDTNSKNTLDISSRPSSRASSAMTSLPNDKLPLETSKCNVVWGCVKLGKSVTKEFVIRNRSSKKLHLQLSMQNRQFRLRKDCSNDSEPLNSMKMSLHAHESKSVIVSFIPKEIGAALGELYFTSLHPQFIQTKKQCVKLFGYGGLVKVDFQNLTLYNACKFVHSIGKLDNKSVVTSNFFAKNNGNLPVFIHISINSLKSNLSVNPSFFVLLPEEKKTITINYKPSNDDFKSLNQSVQSSIIDLGSLNVIFGSEADRGRMRKICETCAQNGCEIPAVANILKEPIDGECIPVDLFKYKEPPEHIHDLIKYLKHYQVMLTLERDLEQTIIQQLSDETVMYQSLCQDNTVIFNKTSAQNCRVSPTTIFFILPYKSEDSLYLHSQSLAPLNFKVCCEHQEIELKPREGRIKPNGTVIIHVKYLSASISKKKDYKILVIAEQDIFEVDVNVEFLETMKNKKKSVLSGLNCSG</sequence>
<dbReference type="AlphaFoldDB" id="A0A9N9XJ89"/>
<dbReference type="PANTHER" id="PTHR16029:SF11">
    <property type="entry name" value="CENTROSOMAL PROTEIN OF 192 KDA"/>
    <property type="match status" value="1"/>
</dbReference>
<dbReference type="GO" id="GO:0005814">
    <property type="term" value="C:centriole"/>
    <property type="evidence" value="ECO:0007669"/>
    <property type="project" value="TreeGrafter"/>
</dbReference>
<proteinExistence type="predicted"/>
<dbReference type="GO" id="GO:0019901">
    <property type="term" value="F:protein kinase binding"/>
    <property type="evidence" value="ECO:0007669"/>
    <property type="project" value="TreeGrafter"/>
</dbReference>
<keyword evidence="5" id="KW-1185">Reference proteome</keyword>
<dbReference type="GO" id="GO:0000242">
    <property type="term" value="C:pericentriolar material"/>
    <property type="evidence" value="ECO:0007669"/>
    <property type="project" value="TreeGrafter"/>
</dbReference>
<evidence type="ECO:0000256" key="1">
    <source>
        <dbReference type="SAM" id="MobiDB-lite"/>
    </source>
</evidence>
<dbReference type="GO" id="GO:0090307">
    <property type="term" value="P:mitotic spindle assembly"/>
    <property type="evidence" value="ECO:0007669"/>
    <property type="project" value="TreeGrafter"/>
</dbReference>
<feature type="region of interest" description="Disordered" evidence="1">
    <location>
        <begin position="235"/>
        <end position="322"/>
    </location>
</feature>
<dbReference type="GO" id="GO:0071539">
    <property type="term" value="P:protein localization to centrosome"/>
    <property type="evidence" value="ECO:0007669"/>
    <property type="project" value="InterPro"/>
</dbReference>
<protein>
    <recommendedName>
        <fullName evidence="6">MSP domain-containing protein</fullName>
    </recommendedName>
</protein>
<dbReference type="Proteomes" id="UP001153712">
    <property type="component" value="Chromosome 11"/>
</dbReference>
<feature type="domain" description="Cep192/Spd-2-like" evidence="3">
    <location>
        <begin position="323"/>
        <end position="437"/>
    </location>
</feature>
<dbReference type="GO" id="GO:0051298">
    <property type="term" value="P:centrosome duplication"/>
    <property type="evidence" value="ECO:0007669"/>
    <property type="project" value="InterPro"/>
</dbReference>
<gene>
    <name evidence="4" type="ORF">PHYEVI_LOCUS2466</name>
</gene>
<feature type="compositionally biased region" description="Polar residues" evidence="1">
    <location>
        <begin position="237"/>
        <end position="247"/>
    </location>
</feature>
<evidence type="ECO:0000259" key="2">
    <source>
        <dbReference type="Pfam" id="PF22067"/>
    </source>
</evidence>